<gene>
    <name evidence="1" type="ORF">F4561_005182</name>
</gene>
<dbReference type="Gene3D" id="3.40.50.720">
    <property type="entry name" value="NAD(P)-binding Rossmann-like Domain"/>
    <property type="match status" value="1"/>
</dbReference>
<comment type="caution">
    <text evidence="1">The sequence shown here is derived from an EMBL/GenBank/DDBJ whole genome shotgun (WGS) entry which is preliminary data.</text>
</comment>
<protein>
    <submittedName>
        <fullName evidence="1">NADPH:quinone reductase-like Zn-dependent oxidoreductase</fullName>
    </submittedName>
</protein>
<dbReference type="SUPFAM" id="SSF51735">
    <property type="entry name" value="NAD(P)-binding Rossmann-fold domains"/>
    <property type="match status" value="1"/>
</dbReference>
<accession>A0A7W7W4N3</accession>
<dbReference type="InterPro" id="IPR036291">
    <property type="entry name" value="NAD(P)-bd_dom_sf"/>
</dbReference>
<keyword evidence="2" id="KW-1185">Reference proteome</keyword>
<sequence>MLGRRVLIVSAISAVGRIAVQLAARSGARVVAIARDWARHEECS</sequence>
<organism evidence="1 2">
    <name type="scientific">Lipingzhangella halophila</name>
    <dbReference type="NCBI Taxonomy" id="1783352"/>
    <lineage>
        <taxon>Bacteria</taxon>
        <taxon>Bacillati</taxon>
        <taxon>Actinomycetota</taxon>
        <taxon>Actinomycetes</taxon>
        <taxon>Streptosporangiales</taxon>
        <taxon>Nocardiopsidaceae</taxon>
        <taxon>Lipingzhangella</taxon>
    </lineage>
</organism>
<dbReference type="Proteomes" id="UP000523007">
    <property type="component" value="Unassembled WGS sequence"/>
</dbReference>
<name>A0A7W7W4N3_9ACTN</name>
<dbReference type="EMBL" id="JACHJT010000001">
    <property type="protein sequence ID" value="MBB4934362.1"/>
    <property type="molecule type" value="Genomic_DNA"/>
</dbReference>
<dbReference type="AlphaFoldDB" id="A0A7W7W4N3"/>
<dbReference type="RefSeq" id="WP_281384121.1">
    <property type="nucleotide sequence ID" value="NZ_JACHJT010000001.1"/>
</dbReference>
<evidence type="ECO:0000313" key="1">
    <source>
        <dbReference type="EMBL" id="MBB4934362.1"/>
    </source>
</evidence>
<reference evidence="1 2" key="1">
    <citation type="submission" date="2020-08" db="EMBL/GenBank/DDBJ databases">
        <title>Sequencing the genomes of 1000 actinobacteria strains.</title>
        <authorList>
            <person name="Klenk H.-P."/>
        </authorList>
    </citation>
    <scope>NUCLEOTIDE SEQUENCE [LARGE SCALE GENOMIC DNA]</scope>
    <source>
        <strain evidence="1 2">DSM 102030</strain>
    </source>
</reference>
<proteinExistence type="predicted"/>
<evidence type="ECO:0000313" key="2">
    <source>
        <dbReference type="Proteomes" id="UP000523007"/>
    </source>
</evidence>